<feature type="non-terminal residue" evidence="3">
    <location>
        <position position="229"/>
    </location>
</feature>
<feature type="region of interest" description="Disordered" evidence="1">
    <location>
        <begin position="1"/>
        <end position="22"/>
    </location>
</feature>
<dbReference type="Proteomes" id="UP000799779">
    <property type="component" value="Unassembled WGS sequence"/>
</dbReference>
<dbReference type="OrthoDB" id="194358at2759"/>
<evidence type="ECO:0000259" key="2">
    <source>
        <dbReference type="Pfam" id="PF06985"/>
    </source>
</evidence>
<evidence type="ECO:0000313" key="3">
    <source>
        <dbReference type="EMBL" id="KAF2001633.1"/>
    </source>
</evidence>
<gene>
    <name evidence="3" type="ORF">P154DRAFT_490040</name>
</gene>
<accession>A0A6A5WIE9</accession>
<evidence type="ECO:0000256" key="1">
    <source>
        <dbReference type="SAM" id="MobiDB-lite"/>
    </source>
</evidence>
<name>A0A6A5WIE9_9PLEO</name>
<evidence type="ECO:0000313" key="4">
    <source>
        <dbReference type="Proteomes" id="UP000799779"/>
    </source>
</evidence>
<organism evidence="3 4">
    <name type="scientific">Amniculicola lignicola CBS 123094</name>
    <dbReference type="NCBI Taxonomy" id="1392246"/>
    <lineage>
        <taxon>Eukaryota</taxon>
        <taxon>Fungi</taxon>
        <taxon>Dikarya</taxon>
        <taxon>Ascomycota</taxon>
        <taxon>Pezizomycotina</taxon>
        <taxon>Dothideomycetes</taxon>
        <taxon>Pleosporomycetidae</taxon>
        <taxon>Pleosporales</taxon>
        <taxon>Amniculicolaceae</taxon>
        <taxon>Amniculicola</taxon>
    </lineage>
</organism>
<dbReference type="AlphaFoldDB" id="A0A6A5WIE9"/>
<reference evidence="3" key="1">
    <citation type="journal article" date="2020" name="Stud. Mycol.">
        <title>101 Dothideomycetes genomes: a test case for predicting lifestyles and emergence of pathogens.</title>
        <authorList>
            <person name="Haridas S."/>
            <person name="Albert R."/>
            <person name="Binder M."/>
            <person name="Bloem J."/>
            <person name="Labutti K."/>
            <person name="Salamov A."/>
            <person name="Andreopoulos B."/>
            <person name="Baker S."/>
            <person name="Barry K."/>
            <person name="Bills G."/>
            <person name="Bluhm B."/>
            <person name="Cannon C."/>
            <person name="Castanera R."/>
            <person name="Culley D."/>
            <person name="Daum C."/>
            <person name="Ezra D."/>
            <person name="Gonzalez J."/>
            <person name="Henrissat B."/>
            <person name="Kuo A."/>
            <person name="Liang C."/>
            <person name="Lipzen A."/>
            <person name="Lutzoni F."/>
            <person name="Magnuson J."/>
            <person name="Mondo S."/>
            <person name="Nolan M."/>
            <person name="Ohm R."/>
            <person name="Pangilinan J."/>
            <person name="Park H.-J."/>
            <person name="Ramirez L."/>
            <person name="Alfaro M."/>
            <person name="Sun H."/>
            <person name="Tritt A."/>
            <person name="Yoshinaga Y."/>
            <person name="Zwiers L.-H."/>
            <person name="Turgeon B."/>
            <person name="Goodwin S."/>
            <person name="Spatafora J."/>
            <person name="Crous P."/>
            <person name="Grigoriev I."/>
        </authorList>
    </citation>
    <scope>NUCLEOTIDE SEQUENCE</scope>
    <source>
        <strain evidence="3">CBS 123094</strain>
    </source>
</reference>
<sequence length="229" mass="26797">MNLFPRSQSTEEKDNEQPAIDNHPARLNVAGDAQEEQTVHQRYPLNLREDEIRILHIHLGDWGDPLVCDFRIVSLKEKPSYCALSYVWGKDAATFEVEVNQTIMKIQPNLHSALRRIRAHRKEEYLTLWADALCIDQSSTKERNHQVGIMGEIYSKCKEVLVWMGEMESAWVFWPAAQLERNAGRCYDFTWTGVQKEHFYKTLFNLQNNAWFTRLWVVQELVLAPHAQI</sequence>
<protein>
    <recommendedName>
        <fullName evidence="2">Heterokaryon incompatibility domain-containing protein</fullName>
    </recommendedName>
</protein>
<feature type="domain" description="Heterokaryon incompatibility" evidence="2">
    <location>
        <begin position="81"/>
        <end position="220"/>
    </location>
</feature>
<keyword evidence="4" id="KW-1185">Reference proteome</keyword>
<dbReference type="EMBL" id="ML977582">
    <property type="protein sequence ID" value="KAF2001633.1"/>
    <property type="molecule type" value="Genomic_DNA"/>
</dbReference>
<dbReference type="PANTHER" id="PTHR24148">
    <property type="entry name" value="ANKYRIN REPEAT DOMAIN-CONTAINING PROTEIN 39 HOMOLOG-RELATED"/>
    <property type="match status" value="1"/>
</dbReference>
<dbReference type="PANTHER" id="PTHR24148:SF82">
    <property type="entry name" value="HETEROKARYON INCOMPATIBILITY DOMAIN-CONTAINING PROTEIN"/>
    <property type="match status" value="1"/>
</dbReference>
<dbReference type="Pfam" id="PF06985">
    <property type="entry name" value="HET"/>
    <property type="match status" value="1"/>
</dbReference>
<dbReference type="InterPro" id="IPR010730">
    <property type="entry name" value="HET"/>
</dbReference>
<proteinExistence type="predicted"/>
<dbReference type="InterPro" id="IPR052895">
    <property type="entry name" value="HetReg/Transcr_Mod"/>
</dbReference>